<feature type="domain" description="Integrase catalytic" evidence="1">
    <location>
        <begin position="293"/>
        <end position="489"/>
    </location>
</feature>
<protein>
    <recommendedName>
        <fullName evidence="1">Integrase catalytic domain-containing protein</fullName>
    </recommendedName>
</protein>
<dbReference type="InterPro" id="IPR001584">
    <property type="entry name" value="Integrase_cat-core"/>
</dbReference>
<accession>A0A644SJS5</accession>
<dbReference type="PROSITE" id="PS50994">
    <property type="entry name" value="INTEGRASE"/>
    <property type="match status" value="1"/>
</dbReference>
<comment type="caution">
    <text evidence="2">The sequence shown here is derived from an EMBL/GenBank/DDBJ whole genome shotgun (WGS) entry which is preliminary data.</text>
</comment>
<dbReference type="SUPFAM" id="SSF53098">
    <property type="entry name" value="Ribonuclease H-like"/>
    <property type="match status" value="1"/>
</dbReference>
<sequence length="677" mass="79277">MFEYYNNTLCVQANWLDKVGIATVDNLKVMASRGKVQRARTARGLGNCALYIYASLPERFKNIIEHDLGINPTEQSSTISLSEYLKSDENAAAYFSNYELEDGRYLSEANMDAVDEYTANVCVFNAISRVIEKVIGANPKINKADLWERIAKSVHKISDDLRKRYPFDLPTNSRALRAKYESCILEKPNQRYPRTGLEGLIHENYCNSHTVKITKEVGDWLIAYYSLPNKPSIPELLNAYEMNRSYTGFPKLSESGIFNFLMKPENERIWILARDGKDAYINRFGHTIKRNRETLFPNAHWAIDGTKLDTIHYWDSANKMAAMMNIDVVVDVYSEKIIGWSFSETENHIDHFKAVRMAVNTSCARPYLFTYDAQSGHKTKKMQELYSKIVAVGGTHYHHKVGRKSNPIEQLFNRFQQQVVGKRWFSDKQSIKSKQTRSQVNMDFIKEYKSALPTKEELYKHWIVMVNEWNQMKHPKFDKSRNEVYKHKSDYHQELDPLEQISMFWLNETKPKKYTKDGMRLTVAGVDYEYEVYDKNKEVDIDFRRKYVNTQLIVSYDPEYLDEYISLYEINDKGQKVFVAYAQKKREHAQVPILMGKDGEEKLRKDMLIRELEYFRDLETYQQIAERTGINREKLIDEQNAMINGNWELDVKLAAYGTKEEQLITNKKSVFERFNSK</sequence>
<dbReference type="GO" id="GO:0015074">
    <property type="term" value="P:DNA integration"/>
    <property type="evidence" value="ECO:0007669"/>
    <property type="project" value="InterPro"/>
</dbReference>
<dbReference type="AlphaFoldDB" id="A0A644SJS5"/>
<dbReference type="GO" id="GO:0003676">
    <property type="term" value="F:nucleic acid binding"/>
    <property type="evidence" value="ECO:0007669"/>
    <property type="project" value="InterPro"/>
</dbReference>
<organism evidence="2">
    <name type="scientific">bioreactor metagenome</name>
    <dbReference type="NCBI Taxonomy" id="1076179"/>
    <lineage>
        <taxon>unclassified sequences</taxon>
        <taxon>metagenomes</taxon>
        <taxon>ecological metagenomes</taxon>
    </lineage>
</organism>
<gene>
    <name evidence="2" type="ORF">SDC9_00409</name>
</gene>
<evidence type="ECO:0000259" key="1">
    <source>
        <dbReference type="PROSITE" id="PS50994"/>
    </source>
</evidence>
<evidence type="ECO:0000313" key="2">
    <source>
        <dbReference type="EMBL" id="MPL54943.1"/>
    </source>
</evidence>
<reference evidence="2" key="1">
    <citation type="submission" date="2019-08" db="EMBL/GenBank/DDBJ databases">
        <authorList>
            <person name="Kucharzyk K."/>
            <person name="Murdoch R.W."/>
            <person name="Higgins S."/>
            <person name="Loffler F."/>
        </authorList>
    </citation>
    <scope>NUCLEOTIDE SEQUENCE</scope>
</reference>
<name>A0A644SJS5_9ZZZZ</name>
<dbReference type="InterPro" id="IPR012337">
    <property type="entry name" value="RNaseH-like_sf"/>
</dbReference>
<dbReference type="EMBL" id="VSSQ01000001">
    <property type="protein sequence ID" value="MPL54943.1"/>
    <property type="molecule type" value="Genomic_DNA"/>
</dbReference>
<proteinExistence type="predicted"/>
<dbReference type="Gene3D" id="3.30.420.10">
    <property type="entry name" value="Ribonuclease H-like superfamily/Ribonuclease H"/>
    <property type="match status" value="1"/>
</dbReference>
<dbReference type="InterPro" id="IPR036397">
    <property type="entry name" value="RNaseH_sf"/>
</dbReference>